<dbReference type="AlphaFoldDB" id="A0AAD7GZ26"/>
<sequence length="291" mass="31619">MLQTILERFFDRTPQPFPVRGGGVYVTPRPEPPRARPRTQAVLSQFFPSSAMFIGNWRATSHLQRRLLHALTTSLAERQLLNQDHASHVRMNELLADRRFLPLPPSRPVCPPEAAISLPLPHLAPSTPEEHQDNARVAVHQAAELASIFDAYWWGCEQAQLHETASQDSSAFDYEMQERAQIYAAGLGPVVCAYLATRSVMYGVDIRYGSVSVVGPGAVGFYAAVAEDIGAGFNPVVGPGGAYAAAAQEFTAAVWAEAGAPVAQEAAVKRVVSWLDEMHGSDDAEDADNDN</sequence>
<accession>A0AAD7GZ26</accession>
<keyword evidence="2" id="KW-1185">Reference proteome</keyword>
<dbReference type="EMBL" id="JARKIE010000004">
    <property type="protein sequence ID" value="KAJ7708200.1"/>
    <property type="molecule type" value="Genomic_DNA"/>
</dbReference>
<proteinExistence type="predicted"/>
<evidence type="ECO:0000313" key="2">
    <source>
        <dbReference type="Proteomes" id="UP001221757"/>
    </source>
</evidence>
<comment type="caution">
    <text evidence="1">The sequence shown here is derived from an EMBL/GenBank/DDBJ whole genome shotgun (WGS) entry which is preliminary data.</text>
</comment>
<organism evidence="1 2">
    <name type="scientific">Mycena rosella</name>
    <name type="common">Pink bonnet</name>
    <name type="synonym">Agaricus rosellus</name>
    <dbReference type="NCBI Taxonomy" id="1033263"/>
    <lineage>
        <taxon>Eukaryota</taxon>
        <taxon>Fungi</taxon>
        <taxon>Dikarya</taxon>
        <taxon>Basidiomycota</taxon>
        <taxon>Agaricomycotina</taxon>
        <taxon>Agaricomycetes</taxon>
        <taxon>Agaricomycetidae</taxon>
        <taxon>Agaricales</taxon>
        <taxon>Marasmiineae</taxon>
        <taxon>Mycenaceae</taxon>
        <taxon>Mycena</taxon>
    </lineage>
</organism>
<evidence type="ECO:0000313" key="1">
    <source>
        <dbReference type="EMBL" id="KAJ7708200.1"/>
    </source>
</evidence>
<name>A0AAD7GZ26_MYCRO</name>
<gene>
    <name evidence="1" type="ORF">B0H17DRAFT_1124972</name>
</gene>
<dbReference type="Proteomes" id="UP001221757">
    <property type="component" value="Unassembled WGS sequence"/>
</dbReference>
<reference evidence="1" key="1">
    <citation type="submission" date="2023-03" db="EMBL/GenBank/DDBJ databases">
        <title>Massive genome expansion in bonnet fungi (Mycena s.s.) driven by repeated elements and novel gene families across ecological guilds.</title>
        <authorList>
            <consortium name="Lawrence Berkeley National Laboratory"/>
            <person name="Harder C.B."/>
            <person name="Miyauchi S."/>
            <person name="Viragh M."/>
            <person name="Kuo A."/>
            <person name="Thoen E."/>
            <person name="Andreopoulos B."/>
            <person name="Lu D."/>
            <person name="Skrede I."/>
            <person name="Drula E."/>
            <person name="Henrissat B."/>
            <person name="Morin E."/>
            <person name="Kohler A."/>
            <person name="Barry K."/>
            <person name="LaButti K."/>
            <person name="Morin E."/>
            <person name="Salamov A."/>
            <person name="Lipzen A."/>
            <person name="Mereny Z."/>
            <person name="Hegedus B."/>
            <person name="Baldrian P."/>
            <person name="Stursova M."/>
            <person name="Weitz H."/>
            <person name="Taylor A."/>
            <person name="Grigoriev I.V."/>
            <person name="Nagy L.G."/>
            <person name="Martin F."/>
            <person name="Kauserud H."/>
        </authorList>
    </citation>
    <scope>NUCLEOTIDE SEQUENCE</scope>
    <source>
        <strain evidence="1">CBHHK067</strain>
    </source>
</reference>
<protein>
    <submittedName>
        <fullName evidence="1">Uncharacterized protein</fullName>
    </submittedName>
</protein>